<evidence type="ECO:0000259" key="2">
    <source>
        <dbReference type="PROSITE" id="PS50883"/>
    </source>
</evidence>
<keyword evidence="1" id="KW-1133">Transmembrane helix</keyword>
<dbReference type="InterPro" id="IPR050706">
    <property type="entry name" value="Cyclic-di-GMP_PDE-like"/>
</dbReference>
<name>A0ABY1QPR4_9SPHN</name>
<dbReference type="InterPro" id="IPR011623">
    <property type="entry name" value="7TMR_DISM_rcpt_extracell_dom1"/>
</dbReference>
<dbReference type="Gene3D" id="3.20.20.450">
    <property type="entry name" value="EAL domain"/>
    <property type="match status" value="1"/>
</dbReference>
<feature type="transmembrane region" description="Helical" evidence="1">
    <location>
        <begin position="249"/>
        <end position="268"/>
    </location>
</feature>
<reference evidence="4 5" key="1">
    <citation type="submission" date="2017-05" db="EMBL/GenBank/DDBJ databases">
        <authorList>
            <person name="Varghese N."/>
            <person name="Submissions S."/>
        </authorList>
    </citation>
    <scope>NUCLEOTIDE SEQUENCE [LARGE SCALE GENOMIC DNA]</scope>
    <source>
        <strain evidence="4 5">SM16</strain>
    </source>
</reference>
<feature type="transmembrane region" description="Helical" evidence="1">
    <location>
        <begin position="180"/>
        <end position="203"/>
    </location>
</feature>
<feature type="domain" description="EAL" evidence="2">
    <location>
        <begin position="551"/>
        <end position="802"/>
    </location>
</feature>
<keyword evidence="1" id="KW-0472">Membrane</keyword>
<dbReference type="Gene3D" id="3.30.70.270">
    <property type="match status" value="1"/>
</dbReference>
<dbReference type="InterPro" id="IPR035919">
    <property type="entry name" value="EAL_sf"/>
</dbReference>
<dbReference type="NCBIfam" id="TIGR00254">
    <property type="entry name" value="GGDEF"/>
    <property type="match status" value="1"/>
</dbReference>
<dbReference type="SMART" id="SM00052">
    <property type="entry name" value="EAL"/>
    <property type="match status" value="1"/>
</dbReference>
<dbReference type="InterPro" id="IPR000160">
    <property type="entry name" value="GGDEF_dom"/>
</dbReference>
<keyword evidence="5" id="KW-1185">Reference proteome</keyword>
<dbReference type="SUPFAM" id="SSF141868">
    <property type="entry name" value="EAL domain-like"/>
    <property type="match status" value="1"/>
</dbReference>
<dbReference type="PANTHER" id="PTHR33121">
    <property type="entry name" value="CYCLIC DI-GMP PHOSPHODIESTERASE PDEF"/>
    <property type="match status" value="1"/>
</dbReference>
<protein>
    <submittedName>
        <fullName evidence="4">Diguanylate cyclase (GGDEF) domain-containing protein</fullName>
    </submittedName>
</protein>
<dbReference type="Pfam" id="PF07695">
    <property type="entry name" value="7TMR-DISM_7TM"/>
    <property type="match status" value="1"/>
</dbReference>
<dbReference type="PROSITE" id="PS50883">
    <property type="entry name" value="EAL"/>
    <property type="match status" value="1"/>
</dbReference>
<dbReference type="SUPFAM" id="SSF55073">
    <property type="entry name" value="Nucleotide cyclase"/>
    <property type="match status" value="1"/>
</dbReference>
<dbReference type="PROSITE" id="PS50887">
    <property type="entry name" value="GGDEF"/>
    <property type="match status" value="1"/>
</dbReference>
<dbReference type="InterPro" id="IPR029787">
    <property type="entry name" value="Nucleotide_cyclase"/>
</dbReference>
<dbReference type="Pfam" id="PF00563">
    <property type="entry name" value="EAL"/>
    <property type="match status" value="1"/>
</dbReference>
<comment type="caution">
    <text evidence="4">The sequence shown here is derived from an EMBL/GenBank/DDBJ whole genome shotgun (WGS) entry which is preliminary data.</text>
</comment>
<evidence type="ECO:0000313" key="5">
    <source>
        <dbReference type="Proteomes" id="UP001157910"/>
    </source>
</evidence>
<dbReference type="CDD" id="cd01948">
    <property type="entry name" value="EAL"/>
    <property type="match status" value="1"/>
</dbReference>
<feature type="transmembrane region" description="Helical" evidence="1">
    <location>
        <begin position="147"/>
        <end position="168"/>
    </location>
</feature>
<proteinExistence type="predicted"/>
<dbReference type="Pfam" id="PF00990">
    <property type="entry name" value="GGDEF"/>
    <property type="match status" value="1"/>
</dbReference>
<feature type="transmembrane region" description="Helical" evidence="1">
    <location>
        <begin position="215"/>
        <end position="237"/>
    </location>
</feature>
<dbReference type="PANTHER" id="PTHR33121:SF70">
    <property type="entry name" value="SIGNALING PROTEIN YKOW"/>
    <property type="match status" value="1"/>
</dbReference>
<feature type="transmembrane region" description="Helical" evidence="1">
    <location>
        <begin position="274"/>
        <end position="294"/>
    </location>
</feature>
<evidence type="ECO:0000313" key="4">
    <source>
        <dbReference type="EMBL" id="SMP75453.1"/>
    </source>
</evidence>
<evidence type="ECO:0000256" key="1">
    <source>
        <dbReference type="SAM" id="Phobius"/>
    </source>
</evidence>
<dbReference type="SMART" id="SM00267">
    <property type="entry name" value="GGDEF"/>
    <property type="match status" value="1"/>
</dbReference>
<sequence>MRSDTCYATAAADYPTSAEAVSRLRFDCSSPPSHDAYGSGWVWLKVRDPGRVAAMPSNWHLLIDQARFTSLTVVIVHRDGQAETTTVTPGAVGDYWSLGGMLRFPVTRKGAAVRDIYVGFERLDDLSLMRKLDAATSTDLLKLEWRWLALIGIFIGAIGSAFAFNLLIYTGQRLVFQRWYLVWSALVLGYGLSWTNTFAFVFPEYVGPVSATANYLLVSGLIAAGNMFFITVIEEGILPRTLMTWGRSLAWFNLVCGVLAAFCLFVEPRQSDQWLNIAFVMSALCVGLGTIIALRARSRVVWFYLAGWTPVLVVFGLRVSRNFGLFPQNDLIDMASFAALAFESTALALAIADRFRLLGRQRDAAEQARKVMEVESQTFRRAAQTDYLTGLGNRAAFQSRLRAMCADASRTPFMLLLLDVDHLKAINDRLGHDGGDLLLGQVGAGLAEAAGPLAHVSRTGGDEFAILLPWTPGSADGIRMRLEHLQGRTLTHGGRSWALSLSIGTAVWPRDALAPDVLVKNADLALYEAKQNGRRRLQAFLPRMREKLHTQQVFGQEARHGIERQEFLLHFQPIVDMDTGRACYHEALLRWQHPQHGMMTPATFGDMLNERTLGLMVQHHVLDMALAALRDYPQALPKLSINLIGAQLDGPEDAVWLLRRLDDFGVAPDRLCVEIIEDFVLGRAINGTTHALALLHEAGVTVALDDFGTGYASLIHLKHLPFDMLKIDQSFTRGLFQDGGQSEAIIRAIIGLGQGLGKQVVAEGVETQEQRRKLSEMGCRLGQGYLFARPGPILREVVAIAG</sequence>
<gene>
    <name evidence="4" type="ORF">SAMN06296065_10863</name>
</gene>
<feature type="domain" description="GGDEF" evidence="3">
    <location>
        <begin position="411"/>
        <end position="542"/>
    </location>
</feature>
<dbReference type="Proteomes" id="UP001157910">
    <property type="component" value="Unassembled WGS sequence"/>
</dbReference>
<accession>A0ABY1QPR4</accession>
<dbReference type="InterPro" id="IPR001633">
    <property type="entry name" value="EAL_dom"/>
</dbReference>
<dbReference type="EMBL" id="FXUI01000008">
    <property type="protein sequence ID" value="SMP75453.1"/>
    <property type="molecule type" value="Genomic_DNA"/>
</dbReference>
<dbReference type="RefSeq" id="WP_283406627.1">
    <property type="nucleotide sequence ID" value="NZ_FXUI01000008.1"/>
</dbReference>
<organism evidence="4 5">
    <name type="scientific">Novosphingobium panipatense</name>
    <dbReference type="NCBI Taxonomy" id="428991"/>
    <lineage>
        <taxon>Bacteria</taxon>
        <taxon>Pseudomonadati</taxon>
        <taxon>Pseudomonadota</taxon>
        <taxon>Alphaproteobacteria</taxon>
        <taxon>Sphingomonadales</taxon>
        <taxon>Sphingomonadaceae</taxon>
        <taxon>Novosphingobium</taxon>
    </lineage>
</organism>
<dbReference type="CDD" id="cd01949">
    <property type="entry name" value="GGDEF"/>
    <property type="match status" value="1"/>
</dbReference>
<keyword evidence="1" id="KW-0812">Transmembrane</keyword>
<evidence type="ECO:0000259" key="3">
    <source>
        <dbReference type="PROSITE" id="PS50887"/>
    </source>
</evidence>
<dbReference type="InterPro" id="IPR043128">
    <property type="entry name" value="Rev_trsase/Diguanyl_cyclase"/>
</dbReference>
<feature type="transmembrane region" description="Helical" evidence="1">
    <location>
        <begin position="301"/>
        <end position="319"/>
    </location>
</feature>